<evidence type="ECO:0000259" key="1">
    <source>
        <dbReference type="PROSITE" id="PS51029"/>
    </source>
</evidence>
<keyword evidence="2" id="KW-1185">Reference proteome</keyword>
<evidence type="ECO:0000313" key="3">
    <source>
        <dbReference type="RefSeq" id="XP_025411363.1"/>
    </source>
</evidence>
<accession>A0A8B8FL40</accession>
<dbReference type="OrthoDB" id="6577442at2759"/>
<dbReference type="AlphaFoldDB" id="A0A8B8FL40"/>
<dbReference type="InterPro" id="IPR006578">
    <property type="entry name" value="MADF-dom"/>
</dbReference>
<dbReference type="PROSITE" id="PS51029">
    <property type="entry name" value="MADF"/>
    <property type="match status" value="1"/>
</dbReference>
<evidence type="ECO:0000313" key="2">
    <source>
        <dbReference type="Proteomes" id="UP000694846"/>
    </source>
</evidence>
<proteinExistence type="predicted"/>
<dbReference type="Pfam" id="PF10545">
    <property type="entry name" value="MADF_DNA_bdg"/>
    <property type="match status" value="1"/>
</dbReference>
<dbReference type="Proteomes" id="UP000694846">
    <property type="component" value="Unplaced"/>
</dbReference>
<dbReference type="RefSeq" id="XP_025411363.1">
    <property type="nucleotide sequence ID" value="XM_025555578.1"/>
</dbReference>
<organism evidence="2 3">
    <name type="scientific">Sipha flava</name>
    <name type="common">yellow sugarcane aphid</name>
    <dbReference type="NCBI Taxonomy" id="143950"/>
    <lineage>
        <taxon>Eukaryota</taxon>
        <taxon>Metazoa</taxon>
        <taxon>Ecdysozoa</taxon>
        <taxon>Arthropoda</taxon>
        <taxon>Hexapoda</taxon>
        <taxon>Insecta</taxon>
        <taxon>Pterygota</taxon>
        <taxon>Neoptera</taxon>
        <taxon>Paraneoptera</taxon>
        <taxon>Hemiptera</taxon>
        <taxon>Sternorrhyncha</taxon>
        <taxon>Aphidomorpha</taxon>
        <taxon>Aphidoidea</taxon>
        <taxon>Aphididae</taxon>
        <taxon>Sipha</taxon>
    </lineage>
</organism>
<protein>
    <submittedName>
        <fullName evidence="3">Uncharacterized protein LOC112684197 isoform X1</fullName>
    </submittedName>
</protein>
<dbReference type="PANTHER" id="PTHR21505">
    <property type="entry name" value="MADF DOMAIN-CONTAINING PROTEIN-RELATED"/>
    <property type="match status" value="1"/>
</dbReference>
<dbReference type="SMART" id="SM00595">
    <property type="entry name" value="MADF"/>
    <property type="match status" value="1"/>
</dbReference>
<feature type="domain" description="MADF" evidence="1">
    <location>
        <begin position="18"/>
        <end position="115"/>
    </location>
</feature>
<name>A0A8B8FL40_9HEMI</name>
<sequence length="271" mass="31034">MSSQQRGVVKFNDNETTRFLELYSMEKVLYDPALDAYRDRDLRAAAANRISHELNIPGFGPREVIVKFKNLRSSYCQELKKISDSIRSRKDTDDIYKPKVFWFNQMNSFIHPFVQQRSTQSKSILPKENSKKAPIEIKQSLESEFEYSPSKNLEDTSSSASKINTSKKTIKRKIELQTPTSEKKKITHDRGIGFMTSAIEQLREISNRASEVTINKHDSYDYFGMYIASMLRSIGSPRAIQLQQNITNMITNAICQPECITTDNSMSGTTS</sequence>
<reference evidence="3" key="1">
    <citation type="submission" date="2025-08" db="UniProtKB">
        <authorList>
            <consortium name="RefSeq"/>
        </authorList>
    </citation>
    <scope>IDENTIFICATION</scope>
    <source>
        <tissue evidence="3">Whole body</tissue>
    </source>
</reference>
<gene>
    <name evidence="3" type="primary">LOC112684197</name>
</gene>
<dbReference type="PANTHER" id="PTHR21505:SF8">
    <property type="entry name" value="DPT-YFP REPRESSOR BY OVEREXPRESSION, ISOFORM D-RELATED"/>
    <property type="match status" value="1"/>
</dbReference>
<dbReference type="GeneID" id="112684197"/>